<accession>A0AA35S034</accession>
<dbReference type="PROSITE" id="PS00166">
    <property type="entry name" value="ENOYL_COA_HYDRATASE"/>
    <property type="match status" value="1"/>
</dbReference>
<dbReference type="PANTHER" id="PTHR43459">
    <property type="entry name" value="ENOYL-COA HYDRATASE"/>
    <property type="match status" value="1"/>
</dbReference>
<organism evidence="2 3">
    <name type="scientific">Geodia barretti</name>
    <name type="common">Barrett's horny sponge</name>
    <dbReference type="NCBI Taxonomy" id="519541"/>
    <lineage>
        <taxon>Eukaryota</taxon>
        <taxon>Metazoa</taxon>
        <taxon>Porifera</taxon>
        <taxon>Demospongiae</taxon>
        <taxon>Heteroscleromorpha</taxon>
        <taxon>Tetractinellida</taxon>
        <taxon>Astrophorina</taxon>
        <taxon>Geodiidae</taxon>
        <taxon>Geodia</taxon>
    </lineage>
</organism>
<comment type="similarity">
    <text evidence="1">Belongs to the enoyl-CoA hydratase/isomerase family.</text>
</comment>
<dbReference type="InterPro" id="IPR018376">
    <property type="entry name" value="Enoyl-CoA_hyd/isom_CS"/>
</dbReference>
<gene>
    <name evidence="2" type="ORF">GBAR_LOCUS11836</name>
</gene>
<dbReference type="InterPro" id="IPR014748">
    <property type="entry name" value="Enoyl-CoA_hydra_C"/>
</dbReference>
<evidence type="ECO:0000313" key="3">
    <source>
        <dbReference type="Proteomes" id="UP001174909"/>
    </source>
</evidence>
<dbReference type="PANTHER" id="PTHR43459:SF1">
    <property type="entry name" value="EG:BACN32G11.4 PROTEIN"/>
    <property type="match status" value="1"/>
</dbReference>
<evidence type="ECO:0000256" key="1">
    <source>
        <dbReference type="RuleBase" id="RU003707"/>
    </source>
</evidence>
<dbReference type="GO" id="GO:0003824">
    <property type="term" value="F:catalytic activity"/>
    <property type="evidence" value="ECO:0007669"/>
    <property type="project" value="InterPro"/>
</dbReference>
<dbReference type="Proteomes" id="UP001174909">
    <property type="component" value="Unassembled WGS sequence"/>
</dbReference>
<dbReference type="InterPro" id="IPR029045">
    <property type="entry name" value="ClpP/crotonase-like_dom_sf"/>
</dbReference>
<dbReference type="Gene3D" id="3.90.226.10">
    <property type="entry name" value="2-enoyl-CoA Hydratase, Chain A, domain 1"/>
    <property type="match status" value="1"/>
</dbReference>
<dbReference type="CDD" id="cd06558">
    <property type="entry name" value="crotonase-like"/>
    <property type="match status" value="1"/>
</dbReference>
<comment type="caution">
    <text evidence="2">The sequence shown here is derived from an EMBL/GenBank/DDBJ whole genome shotgun (WGS) entry which is preliminary data.</text>
</comment>
<keyword evidence="3" id="KW-1185">Reference proteome</keyword>
<sequence length="267" mass="28786">MTSTHVDFTRKDTLAVITLNRPEARNALTPDMVADLGQAIKDCARPEIRAVMLTGTAGSFCAGADVKDFVENLEEGGPEGLSQHLHNLADSLHRNIIMGIRQLEKPVIAAVNGVAAGAGFSLALCCDLRVASSDARFIMAYAGIGCTADGGSTYMLPRLVGLSKAMEIYMARQPIGAEYARELGLVNQVCPSEGFERHALEMATQLAQGPTLAYGRVKTLFDNSWAAGLEEQLDAETEAISKIVFTGDFQEGVKAFTQKRMPWFQGR</sequence>
<dbReference type="AlphaFoldDB" id="A0AA35S034"/>
<dbReference type="SUPFAM" id="SSF52096">
    <property type="entry name" value="ClpP/crotonase"/>
    <property type="match status" value="1"/>
</dbReference>
<name>A0AA35S034_GEOBA</name>
<evidence type="ECO:0000313" key="2">
    <source>
        <dbReference type="EMBL" id="CAI8019726.1"/>
    </source>
</evidence>
<dbReference type="Pfam" id="PF00378">
    <property type="entry name" value="ECH_1"/>
    <property type="match status" value="1"/>
</dbReference>
<dbReference type="InterPro" id="IPR001753">
    <property type="entry name" value="Enoyl-CoA_hydra/iso"/>
</dbReference>
<dbReference type="EMBL" id="CASHTH010001774">
    <property type="protein sequence ID" value="CAI8019726.1"/>
    <property type="molecule type" value="Genomic_DNA"/>
</dbReference>
<dbReference type="Gene3D" id="1.10.12.10">
    <property type="entry name" value="Lyase 2-enoyl-coa Hydratase, Chain A, domain 2"/>
    <property type="match status" value="1"/>
</dbReference>
<reference evidence="2" key="1">
    <citation type="submission" date="2023-03" db="EMBL/GenBank/DDBJ databases">
        <authorList>
            <person name="Steffen K."/>
            <person name="Cardenas P."/>
        </authorList>
    </citation>
    <scope>NUCLEOTIDE SEQUENCE</scope>
</reference>
<protein>
    <submittedName>
        <fullName evidence="2">3-hydroxypropionyl-coenzyme A dehydratase</fullName>
    </submittedName>
</protein>
<proteinExistence type="inferred from homology"/>